<dbReference type="PROSITE" id="PS50059">
    <property type="entry name" value="FKBP_PPIASE"/>
    <property type="match status" value="1"/>
</dbReference>
<dbReference type="RefSeq" id="WP_066171566.1">
    <property type="nucleotide sequence ID" value="NZ_JANJGF010000003.1"/>
</dbReference>
<dbReference type="PANTHER" id="PTHR47861">
    <property type="entry name" value="FKBP-TYPE PEPTIDYL-PROLYL CIS-TRANS ISOMERASE SLYD"/>
    <property type="match status" value="1"/>
</dbReference>
<evidence type="ECO:0000256" key="8">
    <source>
        <dbReference type="ARBA" id="ARBA00037071"/>
    </source>
</evidence>
<feature type="domain" description="PPIase FKBP-type" evidence="11">
    <location>
        <begin position="3"/>
        <end position="78"/>
    </location>
</feature>
<dbReference type="Proteomes" id="UP000093159">
    <property type="component" value="Unassembled WGS sequence"/>
</dbReference>
<dbReference type="EMBL" id="LDIR01000001">
    <property type="protein sequence ID" value="OCL92852.1"/>
    <property type="molecule type" value="Genomic_DNA"/>
</dbReference>
<dbReference type="InterPro" id="IPR046357">
    <property type="entry name" value="PPIase_dom_sf"/>
</dbReference>
<dbReference type="EC" id="5.2.1.8" evidence="10"/>
<dbReference type="Gene3D" id="3.10.50.40">
    <property type="match status" value="1"/>
</dbReference>
<gene>
    <name evidence="12" type="primary">slyD</name>
    <name evidence="12" type="ORF">AAX28_00392</name>
</gene>
<evidence type="ECO:0000256" key="1">
    <source>
        <dbReference type="ARBA" id="ARBA00000971"/>
    </source>
</evidence>
<keyword evidence="5 9" id="KW-0697">Rotamase</keyword>
<evidence type="ECO:0000256" key="2">
    <source>
        <dbReference type="ARBA" id="ARBA00004496"/>
    </source>
</evidence>
<keyword evidence="13" id="KW-1185">Reference proteome</keyword>
<dbReference type="PANTHER" id="PTHR47861:SF3">
    <property type="entry name" value="FKBP-TYPE PEPTIDYL-PROLYL CIS-TRANS ISOMERASE SLYD"/>
    <property type="match status" value="1"/>
</dbReference>
<reference evidence="12 13" key="1">
    <citation type="submission" date="2015-05" db="EMBL/GenBank/DDBJ databases">
        <authorList>
            <person name="Rovetto F."/>
            <person name="Cocolin L."/>
            <person name="Illeghems K."/>
            <person name="Van Nieuwerburgh F."/>
            <person name="Houf K."/>
        </authorList>
    </citation>
    <scope>NUCLEOTIDE SEQUENCE [LARGE SCALE GENOMIC DNA]</scope>
    <source>
        <strain evidence="12 13">117434</strain>
    </source>
</reference>
<sequence length="214" mass="21854">MSNKVIGIEYTLKDAKTGEQLDTNVGQAPLEFVSGKGQIIQGLEDKLVKMTANEEADVLVEPKDGYGEYNAEAVQTLPKEQFAGIELNEGMSLYGQGEHGETIQVVVKSFTDSDVTIDYNHPMAGRTLMFSVAILSLRDATEEEIQTGVVGGMAAMAGGCCGGGGHSHGGCGSEGGHGGCGSEGGHGGCGCSSEEEDHGHSHGGGCGSGGCGCH</sequence>
<evidence type="ECO:0000256" key="4">
    <source>
        <dbReference type="ARBA" id="ARBA00022490"/>
    </source>
</evidence>
<dbReference type="Pfam" id="PF00254">
    <property type="entry name" value="FKBP_C"/>
    <property type="match status" value="1"/>
</dbReference>
<evidence type="ECO:0000256" key="6">
    <source>
        <dbReference type="ARBA" id="ARBA00023186"/>
    </source>
</evidence>
<keyword evidence="7 9" id="KW-0413">Isomerase</keyword>
<comment type="function">
    <text evidence="8">Also involved in hydrogenase metallocenter assembly, probably by participating in the nickel insertion step. This function in hydrogenase biosynthesis requires chaperone activity and the presence of the metal-binding domain, but not PPIase activity.</text>
</comment>
<comment type="caution">
    <text evidence="12">The sequence shown here is derived from an EMBL/GenBank/DDBJ whole genome shotgun (WGS) entry which is preliminary data.</text>
</comment>
<dbReference type="Gene3D" id="2.40.10.330">
    <property type="match status" value="1"/>
</dbReference>
<protein>
    <recommendedName>
        <fullName evidence="10">Peptidyl-prolyl cis-trans isomerase</fullName>
        <ecNumber evidence="10">5.2.1.8</ecNumber>
    </recommendedName>
</protein>
<dbReference type="InterPro" id="IPR001179">
    <property type="entry name" value="PPIase_FKBP_dom"/>
</dbReference>
<accession>A0ABX2YD72</accession>
<evidence type="ECO:0000256" key="10">
    <source>
        <dbReference type="RuleBase" id="RU003915"/>
    </source>
</evidence>
<evidence type="ECO:0000256" key="5">
    <source>
        <dbReference type="ARBA" id="ARBA00023110"/>
    </source>
</evidence>
<dbReference type="SUPFAM" id="SSF54534">
    <property type="entry name" value="FKBP-like"/>
    <property type="match status" value="1"/>
</dbReference>
<organism evidence="12 13">
    <name type="scientific">Arcobacter porcinus</name>
    <dbReference type="NCBI Taxonomy" id="1935204"/>
    <lineage>
        <taxon>Bacteria</taxon>
        <taxon>Pseudomonadati</taxon>
        <taxon>Campylobacterota</taxon>
        <taxon>Epsilonproteobacteria</taxon>
        <taxon>Campylobacterales</taxon>
        <taxon>Arcobacteraceae</taxon>
        <taxon>Arcobacter</taxon>
    </lineage>
</organism>
<keyword evidence="6" id="KW-0143">Chaperone</keyword>
<name>A0ABX2YD72_9BACT</name>
<comment type="subcellular location">
    <subcellularLocation>
        <location evidence="2">Cytoplasm</location>
    </subcellularLocation>
</comment>
<comment type="catalytic activity">
    <reaction evidence="1 9 10">
        <text>[protein]-peptidylproline (omega=180) = [protein]-peptidylproline (omega=0)</text>
        <dbReference type="Rhea" id="RHEA:16237"/>
        <dbReference type="Rhea" id="RHEA-COMP:10747"/>
        <dbReference type="Rhea" id="RHEA-COMP:10748"/>
        <dbReference type="ChEBI" id="CHEBI:83833"/>
        <dbReference type="ChEBI" id="CHEBI:83834"/>
        <dbReference type="EC" id="5.2.1.8"/>
    </reaction>
</comment>
<evidence type="ECO:0000313" key="12">
    <source>
        <dbReference type="EMBL" id="OCL92852.1"/>
    </source>
</evidence>
<comment type="similarity">
    <text evidence="3 10">Belongs to the FKBP-type PPIase family.</text>
</comment>
<evidence type="ECO:0000259" key="11">
    <source>
        <dbReference type="PROSITE" id="PS50059"/>
    </source>
</evidence>
<evidence type="ECO:0000256" key="9">
    <source>
        <dbReference type="PROSITE-ProRule" id="PRU00277"/>
    </source>
</evidence>
<dbReference type="InterPro" id="IPR048261">
    <property type="entry name" value="SlpA/SlyD-like_ins_sf"/>
</dbReference>
<dbReference type="GO" id="GO:0003755">
    <property type="term" value="F:peptidyl-prolyl cis-trans isomerase activity"/>
    <property type="evidence" value="ECO:0007669"/>
    <property type="project" value="UniProtKB-EC"/>
</dbReference>
<proteinExistence type="inferred from homology"/>
<keyword evidence="4" id="KW-0963">Cytoplasm</keyword>
<evidence type="ECO:0000256" key="7">
    <source>
        <dbReference type="ARBA" id="ARBA00023235"/>
    </source>
</evidence>
<evidence type="ECO:0000256" key="3">
    <source>
        <dbReference type="ARBA" id="ARBA00006577"/>
    </source>
</evidence>
<evidence type="ECO:0000313" key="13">
    <source>
        <dbReference type="Proteomes" id="UP000093159"/>
    </source>
</evidence>